<name>V5Z6C2_9GAMM</name>
<reference evidence="1 2" key="1">
    <citation type="journal article" date="2013" name="Syst. Appl. Microbiol.">
        <title>Phylogenetic position and virulence apparatus of the pear flower necrosis pathogen Erwinia piriflorinigrans CFBP 5888T as assessed by comparative genomics.</title>
        <authorList>
            <person name="Smits T.H."/>
            <person name="Rezzonico F."/>
            <person name="Lopez M.M."/>
            <person name="Blom J."/>
            <person name="Goesmann A."/>
            <person name="Frey J.E."/>
            <person name="Duffy B."/>
        </authorList>
    </citation>
    <scope>NUCLEOTIDE SEQUENCE [LARGE SCALE GENOMIC DNA]</scope>
    <source>
        <strain evidence="2">CFBP5888</strain>
    </source>
</reference>
<gene>
    <name evidence="1" type="ORF">EPIR_1195</name>
</gene>
<evidence type="ECO:0000313" key="2">
    <source>
        <dbReference type="Proteomes" id="UP000018217"/>
    </source>
</evidence>
<dbReference type="EMBL" id="CAHS01000013">
    <property type="protein sequence ID" value="CCG86560.1"/>
    <property type="molecule type" value="Genomic_DNA"/>
</dbReference>
<protein>
    <submittedName>
        <fullName evidence="1">Uncharacterized protein</fullName>
    </submittedName>
</protein>
<keyword evidence="2" id="KW-1185">Reference proteome</keyword>
<accession>V5Z6C2</accession>
<dbReference type="STRING" id="1161919.EPIR_1195"/>
<organism evidence="1 2">
    <name type="scientific">Erwinia piriflorinigrans CFBP 5888</name>
    <dbReference type="NCBI Taxonomy" id="1161919"/>
    <lineage>
        <taxon>Bacteria</taxon>
        <taxon>Pseudomonadati</taxon>
        <taxon>Pseudomonadota</taxon>
        <taxon>Gammaproteobacteria</taxon>
        <taxon>Enterobacterales</taxon>
        <taxon>Erwiniaceae</taxon>
        <taxon>Erwinia</taxon>
    </lineage>
</organism>
<evidence type="ECO:0000313" key="1">
    <source>
        <dbReference type="EMBL" id="CCG86560.1"/>
    </source>
</evidence>
<dbReference type="Proteomes" id="UP000018217">
    <property type="component" value="Unassembled WGS sequence"/>
</dbReference>
<comment type="caution">
    <text evidence="1">The sequence shown here is derived from an EMBL/GenBank/DDBJ whole genome shotgun (WGS) entry which is preliminary data.</text>
</comment>
<sequence length="33" mass="3614">MPGNLPCLHNKNIYATAVKILSFSTAHNERSVS</sequence>
<dbReference type="AlphaFoldDB" id="V5Z6C2"/>
<proteinExistence type="predicted"/>